<dbReference type="RefSeq" id="WP_000050513.1">
    <property type="nucleotide sequence ID" value="NZ_CP009335.1"/>
</dbReference>
<evidence type="ECO:0000313" key="3">
    <source>
        <dbReference type="Proteomes" id="UP000031876"/>
    </source>
</evidence>
<gene>
    <name evidence="1" type="ORF">BF38_3529</name>
    <name evidence="2" type="ORF">FOC89_25360</name>
</gene>
<protein>
    <submittedName>
        <fullName evidence="2">Uncharacterized protein</fullName>
    </submittedName>
</protein>
<accession>A0A0B6BL38</accession>
<evidence type="ECO:0000313" key="2">
    <source>
        <dbReference type="EMBL" id="QKH27127.1"/>
    </source>
</evidence>
<dbReference type="EMBL" id="CP009335">
    <property type="protein sequence ID" value="AJG77548.1"/>
    <property type="molecule type" value="Genomic_DNA"/>
</dbReference>
<proteinExistence type="predicted"/>
<dbReference type="KEGG" id="btw:BF38_3529"/>
<dbReference type="EMBL" id="CP053980">
    <property type="protein sequence ID" value="QKH27127.1"/>
    <property type="molecule type" value="Genomic_DNA"/>
</dbReference>
<reference evidence="1 3" key="1">
    <citation type="journal article" date="2015" name="Genome Announc.">
        <title>Complete genome sequences for 35 biothreat assay-relevant bacillus species.</title>
        <authorList>
            <person name="Johnson S.L."/>
            <person name="Daligault H.E."/>
            <person name="Davenport K.W."/>
            <person name="Jaissle J."/>
            <person name="Frey K.G."/>
            <person name="Ladner J.T."/>
            <person name="Broomall S.M."/>
            <person name="Bishop-Lilly K.A."/>
            <person name="Bruce D.C."/>
            <person name="Gibbons H.S."/>
            <person name="Coyne S.R."/>
            <person name="Lo C.C."/>
            <person name="Meincke L."/>
            <person name="Munk A.C."/>
            <person name="Koroleva G.I."/>
            <person name="Rosenzweig C.N."/>
            <person name="Palacios G.F."/>
            <person name="Redden C.L."/>
            <person name="Minogue T.D."/>
            <person name="Chain P.S."/>
        </authorList>
    </citation>
    <scope>NUCLEOTIDE SEQUENCE [LARGE SCALE GENOMIC DNA]</scope>
    <source>
        <strain evidence="1 3">HD1011</strain>
    </source>
</reference>
<dbReference type="OMA" id="QKHFTTP"/>
<sequence length="135" mass="15699">MSLASYIGCNVEIPLTDPDSNDVIVFGPCFSDESMLEIVQEFQFQTSYTYEVSTSWGIELVEWQTEREKKEAKRKLVALCTIMEGYLNDGDCFELFSCWVGDEDKERLGELKLKINHFNIDEIRIPERTLVRIEK</sequence>
<name>A0A0B6BL38_BACTU</name>
<dbReference type="AlphaFoldDB" id="A0A0B6BL38"/>
<dbReference type="Proteomes" id="UP000501107">
    <property type="component" value="Chromosome"/>
</dbReference>
<organism evidence="2 4">
    <name type="scientific">Bacillus thuringiensis</name>
    <dbReference type="NCBI Taxonomy" id="1428"/>
    <lineage>
        <taxon>Bacteria</taxon>
        <taxon>Bacillati</taxon>
        <taxon>Bacillota</taxon>
        <taxon>Bacilli</taxon>
        <taxon>Bacillales</taxon>
        <taxon>Bacillaceae</taxon>
        <taxon>Bacillus</taxon>
        <taxon>Bacillus cereus group</taxon>
    </lineage>
</organism>
<reference evidence="2 4" key="2">
    <citation type="submission" date="2020-05" db="EMBL/GenBank/DDBJ databases">
        <title>FDA dAtabase for Regulatory Grade micrObial Sequences (FDA-ARGOS): Supporting development and validation of Infectious Disease Dx tests.</title>
        <authorList>
            <person name="Nelson B."/>
            <person name="Plummer A."/>
            <person name="Tallon L."/>
            <person name="Sadzewicz L."/>
            <person name="Zhao X."/>
            <person name="Vavikolanu K."/>
            <person name="Mehta A."/>
            <person name="Aluvathingal J."/>
            <person name="Nadendla S."/>
            <person name="Myers T."/>
            <person name="Yan Y."/>
            <person name="Sichtig H."/>
        </authorList>
    </citation>
    <scope>NUCLEOTIDE SEQUENCE [LARGE SCALE GENOMIC DNA]</scope>
    <source>
        <strain evidence="2 4">FDAARGOS_795</strain>
    </source>
</reference>
<dbReference type="Proteomes" id="UP000031876">
    <property type="component" value="Chromosome"/>
</dbReference>
<evidence type="ECO:0000313" key="4">
    <source>
        <dbReference type="Proteomes" id="UP000501107"/>
    </source>
</evidence>
<evidence type="ECO:0000313" key="1">
    <source>
        <dbReference type="EMBL" id="AJG77548.1"/>
    </source>
</evidence>